<feature type="domain" description="VWFD" evidence="1">
    <location>
        <begin position="1"/>
        <end position="105"/>
    </location>
</feature>
<name>A0A914MIQ7_MELIC</name>
<dbReference type="Pfam" id="PF00094">
    <property type="entry name" value="VWD"/>
    <property type="match status" value="1"/>
</dbReference>
<dbReference type="InterPro" id="IPR001846">
    <property type="entry name" value="VWF_type-D"/>
</dbReference>
<sequence length="303" mass="35736">MCKLNGRYLNENNENNFVEYNNAKMSDLTLHMNKASVRFNGYKAWIKISGAYRNAQCGLCGHYDDATNDENEMIMANNEFTSNLAQFHRSYSLSNSHDSNDQMCNEQQLDRFYEENKNKFGYSNTEEMIEEEGKEMMEGNKNKKYNEWEDEMFDGTFGDQNENDEAYFSDNNEGSEQYIMRSEMNDNKMEKIIAPQEKTRLIEMENEICFSKQQIKQCPSGSYPYGWYNNGDNENLQENQQPNQQNFTSKNVPFICLPRSDFETRQLLGLFKQNNNQINNINDMYKQHSFIEKVHEPKECRMG</sequence>
<dbReference type="WBParaSite" id="Minc3s01975g27537">
    <property type="protein sequence ID" value="Minc3s01975g27537"/>
    <property type="gene ID" value="Minc3s01975g27537"/>
</dbReference>
<dbReference type="AlphaFoldDB" id="A0A914MIQ7"/>
<organism evidence="2 3">
    <name type="scientific">Meloidogyne incognita</name>
    <name type="common">Southern root-knot nematode worm</name>
    <name type="synonym">Oxyuris incognita</name>
    <dbReference type="NCBI Taxonomy" id="6306"/>
    <lineage>
        <taxon>Eukaryota</taxon>
        <taxon>Metazoa</taxon>
        <taxon>Ecdysozoa</taxon>
        <taxon>Nematoda</taxon>
        <taxon>Chromadorea</taxon>
        <taxon>Rhabditida</taxon>
        <taxon>Tylenchina</taxon>
        <taxon>Tylenchomorpha</taxon>
        <taxon>Tylenchoidea</taxon>
        <taxon>Meloidogynidae</taxon>
        <taxon>Meloidogyninae</taxon>
        <taxon>Meloidogyne</taxon>
        <taxon>Meloidogyne incognita group</taxon>
    </lineage>
</organism>
<evidence type="ECO:0000313" key="3">
    <source>
        <dbReference type="WBParaSite" id="Minc3s01975g27537"/>
    </source>
</evidence>
<dbReference type="PROSITE" id="PS51233">
    <property type="entry name" value="VWFD"/>
    <property type="match status" value="1"/>
</dbReference>
<proteinExistence type="predicted"/>
<evidence type="ECO:0000313" key="2">
    <source>
        <dbReference type="Proteomes" id="UP000887563"/>
    </source>
</evidence>
<accession>A0A914MIQ7</accession>
<reference evidence="3" key="1">
    <citation type="submission" date="2022-11" db="UniProtKB">
        <authorList>
            <consortium name="WormBaseParasite"/>
        </authorList>
    </citation>
    <scope>IDENTIFICATION</scope>
</reference>
<keyword evidence="2" id="KW-1185">Reference proteome</keyword>
<dbReference type="Proteomes" id="UP000887563">
    <property type="component" value="Unplaced"/>
</dbReference>
<evidence type="ECO:0000259" key="1">
    <source>
        <dbReference type="PROSITE" id="PS51233"/>
    </source>
</evidence>
<protein>
    <submittedName>
        <fullName evidence="3">VWFD domain-containing protein</fullName>
    </submittedName>
</protein>